<dbReference type="Proteomes" id="UP000622245">
    <property type="component" value="Unassembled WGS sequence"/>
</dbReference>
<gene>
    <name evidence="1" type="ORF">JM949_00240</name>
</gene>
<protein>
    <submittedName>
        <fullName evidence="1">Uncharacterized protein</fullName>
    </submittedName>
</protein>
<dbReference type="EMBL" id="JAEVHL010000001">
    <property type="protein sequence ID" value="MBM0273999.1"/>
    <property type="molecule type" value="Genomic_DNA"/>
</dbReference>
<proteinExistence type="predicted"/>
<name>A0ABS1Y9D9_9ACTN</name>
<reference evidence="1 2" key="1">
    <citation type="submission" date="2021-01" db="EMBL/GenBank/DDBJ databases">
        <title>Draft genome sequence of Micromonospora sp. strain STR1s_6.</title>
        <authorList>
            <person name="Karlyshev A."/>
            <person name="Jawad R."/>
        </authorList>
    </citation>
    <scope>NUCLEOTIDE SEQUENCE [LARGE SCALE GENOMIC DNA]</scope>
    <source>
        <strain evidence="1 2">STR1S-6</strain>
    </source>
</reference>
<evidence type="ECO:0000313" key="2">
    <source>
        <dbReference type="Proteomes" id="UP000622245"/>
    </source>
</evidence>
<comment type="caution">
    <text evidence="1">The sequence shown here is derived from an EMBL/GenBank/DDBJ whole genome shotgun (WGS) entry which is preliminary data.</text>
</comment>
<accession>A0ABS1Y9D9</accession>
<keyword evidence="2" id="KW-1185">Reference proteome</keyword>
<evidence type="ECO:0000313" key="1">
    <source>
        <dbReference type="EMBL" id="MBM0273999.1"/>
    </source>
</evidence>
<sequence length="198" mass="20901">MHTDYPFDTNNRAYQRLLTLAGEHFEVVTWENATGRPTMLTLVDVASHDAVSLALIDTADDHQAHALLAVTTDAAMSLHGPIAGRTAAADYAPHLAMHNADIAATTPAALHHPDSMTIGTSEWLTIPPDIAAAAHTGALDTTSVGLVLLDRDRAQMVVVGPFSTPADAQAWQPATDGWPPVDRVVVGLHPPASETDSP</sequence>
<organism evidence="1 2">
    <name type="scientific">Micromonospora tarensis</name>
    <dbReference type="NCBI Taxonomy" id="2806100"/>
    <lineage>
        <taxon>Bacteria</taxon>
        <taxon>Bacillati</taxon>
        <taxon>Actinomycetota</taxon>
        <taxon>Actinomycetes</taxon>
        <taxon>Micromonosporales</taxon>
        <taxon>Micromonosporaceae</taxon>
        <taxon>Micromonospora</taxon>
    </lineage>
</organism>